<feature type="binding site" evidence="6">
    <location>
        <begin position="12"/>
        <end position="16"/>
    </location>
    <ligand>
        <name>ATP</name>
        <dbReference type="ChEBI" id="CHEBI:30616"/>
    </ligand>
</feature>
<comment type="catalytic activity">
    <reaction evidence="4 7">
        <text>(6S)-5-formyl-5,6,7,8-tetrahydrofolate + ATP = (6R)-5,10-methenyltetrahydrofolate + ADP + phosphate</text>
        <dbReference type="Rhea" id="RHEA:10488"/>
        <dbReference type="ChEBI" id="CHEBI:30616"/>
        <dbReference type="ChEBI" id="CHEBI:43474"/>
        <dbReference type="ChEBI" id="CHEBI:57455"/>
        <dbReference type="ChEBI" id="CHEBI:57457"/>
        <dbReference type="ChEBI" id="CHEBI:456216"/>
        <dbReference type="EC" id="6.3.3.2"/>
    </reaction>
</comment>
<dbReference type="GeneID" id="18670858"/>
<dbReference type="RefSeq" id="XP_007271970.1">
    <property type="nucleotide sequence ID" value="XM_007271908.1"/>
</dbReference>
<feature type="binding site" evidence="6">
    <location>
        <begin position="153"/>
        <end position="161"/>
    </location>
    <ligand>
        <name>ATP</name>
        <dbReference type="ChEBI" id="CHEBI:30616"/>
    </ligand>
</feature>
<dbReference type="Gene3D" id="3.40.50.10420">
    <property type="entry name" value="NagB/RpiA/CoA transferase-like"/>
    <property type="match status" value="1"/>
</dbReference>
<dbReference type="FunFam" id="3.40.50.10420:FF:000007">
    <property type="entry name" value="5-formyltetrahydrofolate cyclo-ligase"/>
    <property type="match status" value="1"/>
</dbReference>
<dbReference type="PIRSF" id="PIRSF006806">
    <property type="entry name" value="FTHF_cligase"/>
    <property type="match status" value="1"/>
</dbReference>
<dbReference type="OMA" id="DKWGIPT"/>
<keyword evidence="3 6" id="KW-0067">ATP-binding</keyword>
<dbReference type="eggNOG" id="KOG3093">
    <property type="taxonomic scope" value="Eukaryota"/>
</dbReference>
<evidence type="ECO:0000256" key="6">
    <source>
        <dbReference type="PIRSR" id="PIRSR006806-1"/>
    </source>
</evidence>
<keyword evidence="7" id="KW-0479">Metal-binding</keyword>
<reference evidence="9" key="1">
    <citation type="journal article" date="2012" name="Science">
        <title>The Paleozoic origin of enzymatic lignin decomposition reconstructed from 31 fungal genomes.</title>
        <authorList>
            <person name="Floudas D."/>
            <person name="Binder M."/>
            <person name="Riley R."/>
            <person name="Barry K."/>
            <person name="Blanchette R.A."/>
            <person name="Henrissat B."/>
            <person name="Martinez A.T."/>
            <person name="Otillar R."/>
            <person name="Spatafora J.W."/>
            <person name="Yadav J.S."/>
            <person name="Aerts A."/>
            <person name="Benoit I."/>
            <person name="Boyd A."/>
            <person name="Carlson A."/>
            <person name="Copeland A."/>
            <person name="Coutinho P.M."/>
            <person name="de Vries R.P."/>
            <person name="Ferreira P."/>
            <person name="Findley K."/>
            <person name="Foster B."/>
            <person name="Gaskell J."/>
            <person name="Glotzer D."/>
            <person name="Gorecki P."/>
            <person name="Heitman J."/>
            <person name="Hesse C."/>
            <person name="Hori C."/>
            <person name="Igarashi K."/>
            <person name="Jurgens J.A."/>
            <person name="Kallen N."/>
            <person name="Kersten P."/>
            <person name="Kohler A."/>
            <person name="Kuees U."/>
            <person name="Kumar T.K.A."/>
            <person name="Kuo A."/>
            <person name="LaButti K."/>
            <person name="Larrondo L.F."/>
            <person name="Lindquist E."/>
            <person name="Ling A."/>
            <person name="Lombard V."/>
            <person name="Lucas S."/>
            <person name="Lundell T."/>
            <person name="Martin R."/>
            <person name="McLaughlin D.J."/>
            <person name="Morgenstern I."/>
            <person name="Morin E."/>
            <person name="Murat C."/>
            <person name="Nagy L.G."/>
            <person name="Nolan M."/>
            <person name="Ohm R.A."/>
            <person name="Patyshakuliyeva A."/>
            <person name="Rokas A."/>
            <person name="Ruiz-Duenas F.J."/>
            <person name="Sabat G."/>
            <person name="Salamov A."/>
            <person name="Samejima M."/>
            <person name="Schmutz J."/>
            <person name="Slot J.C."/>
            <person name="St John F."/>
            <person name="Stenlid J."/>
            <person name="Sun H."/>
            <person name="Sun S."/>
            <person name="Syed K."/>
            <person name="Tsang A."/>
            <person name="Wiebenga A."/>
            <person name="Young D."/>
            <person name="Pisabarro A."/>
            <person name="Eastwood D.C."/>
            <person name="Martin F."/>
            <person name="Cullen D."/>
            <person name="Grigoriev I.V."/>
            <person name="Hibbett D.S."/>
        </authorList>
    </citation>
    <scope>NUCLEOTIDE SEQUENCE [LARGE SCALE GENOMIC DNA]</scope>
    <source>
        <strain evidence="9">MF3/22</strain>
    </source>
</reference>
<dbReference type="OrthoDB" id="2015992at2759"/>
<dbReference type="PANTHER" id="PTHR23407:SF1">
    <property type="entry name" value="5-FORMYLTETRAHYDROFOLATE CYCLO-LIGASE"/>
    <property type="match status" value="1"/>
</dbReference>
<dbReference type="GO" id="GO:0035999">
    <property type="term" value="P:tetrahydrofolate interconversion"/>
    <property type="evidence" value="ECO:0007669"/>
    <property type="project" value="TreeGrafter"/>
</dbReference>
<gene>
    <name evidence="8" type="ORF">FOMMEDRAFT_115082</name>
</gene>
<keyword evidence="8" id="KW-0436">Ligase</keyword>
<dbReference type="GO" id="GO:0005739">
    <property type="term" value="C:mitochondrion"/>
    <property type="evidence" value="ECO:0007669"/>
    <property type="project" value="TreeGrafter"/>
</dbReference>
<feature type="binding site" evidence="6">
    <location>
        <position position="58"/>
    </location>
    <ligand>
        <name>substrate</name>
    </ligand>
</feature>
<protein>
    <recommendedName>
        <fullName evidence="5 7">5-formyltetrahydrofolate cyclo-ligase</fullName>
        <ecNumber evidence="5 7">6.3.3.2</ecNumber>
    </recommendedName>
</protein>
<dbReference type="GO" id="GO:0009396">
    <property type="term" value="P:folic acid-containing compound biosynthetic process"/>
    <property type="evidence" value="ECO:0007669"/>
    <property type="project" value="TreeGrafter"/>
</dbReference>
<dbReference type="InterPro" id="IPR024185">
    <property type="entry name" value="FTHF_cligase-like_sf"/>
</dbReference>
<keyword evidence="2 6" id="KW-0547">Nucleotide-binding</keyword>
<evidence type="ECO:0000313" key="8">
    <source>
        <dbReference type="EMBL" id="EJC97745.1"/>
    </source>
</evidence>
<organism evidence="8 9">
    <name type="scientific">Fomitiporia mediterranea (strain MF3/22)</name>
    <name type="common">Grapevine white-rot fungus</name>
    <dbReference type="NCBI Taxonomy" id="694068"/>
    <lineage>
        <taxon>Eukaryota</taxon>
        <taxon>Fungi</taxon>
        <taxon>Dikarya</taxon>
        <taxon>Basidiomycota</taxon>
        <taxon>Agaricomycotina</taxon>
        <taxon>Agaricomycetes</taxon>
        <taxon>Hymenochaetales</taxon>
        <taxon>Hymenochaetaceae</taxon>
        <taxon>Fomitiporia</taxon>
    </lineage>
</organism>
<dbReference type="InterPro" id="IPR037171">
    <property type="entry name" value="NagB/RpiA_transferase-like"/>
</dbReference>
<dbReference type="Pfam" id="PF01812">
    <property type="entry name" value="5-FTHF_cyc-lig"/>
    <property type="match status" value="1"/>
</dbReference>
<sequence length="229" mass="26019">MQTSKSLMQTSKKALRQGVSQTLRDVPQSQVQLQSEAVIRHLFASENFKRSKTVSCYLSMKGEIDTSEIVREILRAGKSLFVPKIANRKENRMDFLQVYSLEDLDSLPSGVWGIKEPDAEFEGRRRANVFDSNIEPLDMILVPGVAFDTKMSRLGHGKGYYDYFINNYTRTRPKPVLLALSLREQIVPIGEIPMAEHDRRMDAIVTPDGLIRNKTEVHRQVPEVGRIAA</sequence>
<evidence type="ECO:0000256" key="3">
    <source>
        <dbReference type="ARBA" id="ARBA00022840"/>
    </source>
</evidence>
<keyword evidence="9" id="KW-1185">Reference proteome</keyword>
<keyword evidence="7" id="KW-0460">Magnesium</keyword>
<evidence type="ECO:0000256" key="1">
    <source>
        <dbReference type="ARBA" id="ARBA00010638"/>
    </source>
</evidence>
<dbReference type="KEGG" id="fme:FOMMEDRAFT_115082"/>
<evidence type="ECO:0000256" key="4">
    <source>
        <dbReference type="ARBA" id="ARBA00036539"/>
    </source>
</evidence>
<dbReference type="EC" id="6.3.3.2" evidence="5 7"/>
<dbReference type="EMBL" id="JH717985">
    <property type="protein sequence ID" value="EJC97745.1"/>
    <property type="molecule type" value="Genomic_DNA"/>
</dbReference>
<evidence type="ECO:0000256" key="2">
    <source>
        <dbReference type="ARBA" id="ARBA00022741"/>
    </source>
</evidence>
<dbReference type="AlphaFoldDB" id="R7SH88"/>
<evidence type="ECO:0000313" key="9">
    <source>
        <dbReference type="Proteomes" id="UP000053630"/>
    </source>
</evidence>
<comment type="similarity">
    <text evidence="1 7">Belongs to the 5-formyltetrahydrofolate cyclo-ligase family.</text>
</comment>
<feature type="binding site" evidence="6">
    <location>
        <position position="63"/>
    </location>
    <ligand>
        <name>substrate</name>
    </ligand>
</feature>
<name>R7SH88_FOMME</name>
<comment type="cofactor">
    <cofactor evidence="7">
        <name>Mg(2+)</name>
        <dbReference type="ChEBI" id="CHEBI:18420"/>
    </cofactor>
</comment>
<dbReference type="Proteomes" id="UP000053630">
    <property type="component" value="Unassembled WGS sequence"/>
</dbReference>
<dbReference type="NCBIfam" id="TIGR02727">
    <property type="entry name" value="MTHFS_bact"/>
    <property type="match status" value="1"/>
</dbReference>
<dbReference type="SUPFAM" id="SSF100950">
    <property type="entry name" value="NagB/RpiA/CoA transferase-like"/>
    <property type="match status" value="1"/>
</dbReference>
<dbReference type="GO" id="GO:0030272">
    <property type="term" value="F:5-formyltetrahydrofolate cyclo-ligase activity"/>
    <property type="evidence" value="ECO:0007669"/>
    <property type="project" value="UniProtKB-EC"/>
</dbReference>
<evidence type="ECO:0000256" key="5">
    <source>
        <dbReference type="ARBA" id="ARBA00038966"/>
    </source>
</evidence>
<dbReference type="GO" id="GO:0046872">
    <property type="term" value="F:metal ion binding"/>
    <property type="evidence" value="ECO:0007669"/>
    <property type="project" value="UniProtKB-KW"/>
</dbReference>
<proteinExistence type="inferred from homology"/>
<evidence type="ECO:0000256" key="7">
    <source>
        <dbReference type="RuleBase" id="RU361279"/>
    </source>
</evidence>
<dbReference type="InterPro" id="IPR002698">
    <property type="entry name" value="FTHF_cligase"/>
</dbReference>
<dbReference type="GO" id="GO:0005524">
    <property type="term" value="F:ATP binding"/>
    <property type="evidence" value="ECO:0007669"/>
    <property type="project" value="UniProtKB-KW"/>
</dbReference>
<dbReference type="PANTHER" id="PTHR23407">
    <property type="entry name" value="ATPASE INHIBITOR/5-FORMYLTETRAHYDROFOLATE CYCLO-LIGASE"/>
    <property type="match status" value="1"/>
</dbReference>
<accession>R7SH88</accession>